<comment type="cofactor">
    <cofactor evidence="1">
        <name>Mg(2+)</name>
        <dbReference type="ChEBI" id="CHEBI:18420"/>
    </cofactor>
</comment>
<dbReference type="Proteomes" id="UP000800200">
    <property type="component" value="Unassembled WGS sequence"/>
</dbReference>
<dbReference type="OrthoDB" id="1476984at2759"/>
<dbReference type="GO" id="GO:0047443">
    <property type="term" value="F:4-hydroxy-4-methyl-2-oxoglutarate aldolase activity"/>
    <property type="evidence" value="ECO:0007669"/>
    <property type="project" value="TreeGrafter"/>
</dbReference>
<feature type="binding site" evidence="1">
    <location>
        <position position="126"/>
    </location>
    <ligand>
        <name>substrate</name>
    </ligand>
</feature>
<protein>
    <submittedName>
        <fullName evidence="2">RraA-like protein</fullName>
    </submittedName>
</protein>
<name>A0A6A6ET43_9PEZI</name>
<reference evidence="2" key="1">
    <citation type="journal article" date="2020" name="Stud. Mycol.">
        <title>101 Dothideomycetes genomes: a test case for predicting lifestyles and emergence of pathogens.</title>
        <authorList>
            <person name="Haridas S."/>
            <person name="Albert R."/>
            <person name="Binder M."/>
            <person name="Bloem J."/>
            <person name="Labutti K."/>
            <person name="Salamov A."/>
            <person name="Andreopoulos B."/>
            <person name="Baker S."/>
            <person name="Barry K."/>
            <person name="Bills G."/>
            <person name="Bluhm B."/>
            <person name="Cannon C."/>
            <person name="Castanera R."/>
            <person name="Culley D."/>
            <person name="Daum C."/>
            <person name="Ezra D."/>
            <person name="Gonzalez J."/>
            <person name="Henrissat B."/>
            <person name="Kuo A."/>
            <person name="Liang C."/>
            <person name="Lipzen A."/>
            <person name="Lutzoni F."/>
            <person name="Magnuson J."/>
            <person name="Mondo S."/>
            <person name="Nolan M."/>
            <person name="Ohm R."/>
            <person name="Pangilinan J."/>
            <person name="Park H.-J."/>
            <person name="Ramirez L."/>
            <person name="Alfaro M."/>
            <person name="Sun H."/>
            <person name="Tritt A."/>
            <person name="Yoshinaga Y."/>
            <person name="Zwiers L.-H."/>
            <person name="Turgeon B."/>
            <person name="Goodwin S."/>
            <person name="Spatafora J."/>
            <person name="Crous P."/>
            <person name="Grigoriev I."/>
        </authorList>
    </citation>
    <scope>NUCLEOTIDE SEQUENCE</scope>
    <source>
        <strain evidence="2">CBS 207.26</strain>
    </source>
</reference>
<keyword evidence="1" id="KW-0460">Magnesium</keyword>
<proteinExistence type="predicted"/>
<gene>
    <name evidence="2" type="ORF">K469DRAFT_709441</name>
</gene>
<dbReference type="InterPro" id="IPR036704">
    <property type="entry name" value="RraA/RraA-like_sf"/>
</dbReference>
<dbReference type="EMBL" id="ML994612">
    <property type="protein sequence ID" value="KAF2193959.1"/>
    <property type="molecule type" value="Genomic_DNA"/>
</dbReference>
<dbReference type="Gene3D" id="3.50.30.40">
    <property type="entry name" value="Ribonuclease E inhibitor RraA/RraA-like"/>
    <property type="match status" value="1"/>
</dbReference>
<dbReference type="GO" id="GO:0008948">
    <property type="term" value="F:oxaloacetate decarboxylase activity"/>
    <property type="evidence" value="ECO:0007669"/>
    <property type="project" value="TreeGrafter"/>
</dbReference>
<dbReference type="PANTHER" id="PTHR33254">
    <property type="entry name" value="4-HYDROXY-4-METHYL-2-OXOGLUTARATE ALDOLASE 3-RELATED"/>
    <property type="match status" value="1"/>
</dbReference>
<evidence type="ECO:0000256" key="1">
    <source>
        <dbReference type="PIRSR" id="PIRSR605493-1"/>
    </source>
</evidence>
<keyword evidence="1" id="KW-0479">Metal-binding</keyword>
<dbReference type="SUPFAM" id="SSF89562">
    <property type="entry name" value="RraA-like"/>
    <property type="match status" value="1"/>
</dbReference>
<accession>A0A6A6ET43</accession>
<sequence>MATALPNVKQPVLAALKRFTTCDVGDALVRLNVRHGGYLSGLRMFSPADRVGTSKIFGPAYTVRMVPATDTTAPTPSSHFADAIPSGSVVFISQPDGFISACWGGLMSTRAKHAGAAGVVIDGRFRDLNEHRELDFGLFARDISVLGSHTFTRSAELNVAVSYRIKELENAEVTVRPGDIIMGDLDGVVAIPLERAEECARLCEARWKIDEETRRCLENGHPIGPTINRLRQ</sequence>
<feature type="binding site" evidence="1">
    <location>
        <position position="127"/>
    </location>
    <ligand>
        <name>Mg(2+)</name>
        <dbReference type="ChEBI" id="CHEBI:18420"/>
    </ligand>
</feature>
<evidence type="ECO:0000313" key="2">
    <source>
        <dbReference type="EMBL" id="KAF2193959.1"/>
    </source>
</evidence>
<evidence type="ECO:0000313" key="3">
    <source>
        <dbReference type="Proteomes" id="UP000800200"/>
    </source>
</evidence>
<organism evidence="2 3">
    <name type="scientific">Zopfia rhizophila CBS 207.26</name>
    <dbReference type="NCBI Taxonomy" id="1314779"/>
    <lineage>
        <taxon>Eukaryota</taxon>
        <taxon>Fungi</taxon>
        <taxon>Dikarya</taxon>
        <taxon>Ascomycota</taxon>
        <taxon>Pezizomycotina</taxon>
        <taxon>Dothideomycetes</taxon>
        <taxon>Dothideomycetes incertae sedis</taxon>
        <taxon>Zopfiaceae</taxon>
        <taxon>Zopfia</taxon>
    </lineage>
</organism>
<dbReference type="InterPro" id="IPR005493">
    <property type="entry name" value="RraA/RraA-like"/>
</dbReference>
<feature type="binding site" evidence="1">
    <location>
        <begin position="104"/>
        <end position="107"/>
    </location>
    <ligand>
        <name>substrate</name>
    </ligand>
</feature>
<dbReference type="PANTHER" id="PTHR33254:SF28">
    <property type="entry name" value="4-HYDROXY-4-METHYL-2-OXOGLUTARATE ALDOLASE"/>
    <property type="match status" value="1"/>
</dbReference>
<dbReference type="GO" id="GO:0046872">
    <property type="term" value="F:metal ion binding"/>
    <property type="evidence" value="ECO:0007669"/>
    <property type="project" value="UniProtKB-KW"/>
</dbReference>
<dbReference type="CDD" id="cd16841">
    <property type="entry name" value="RraA_family"/>
    <property type="match status" value="1"/>
</dbReference>
<keyword evidence="3" id="KW-1185">Reference proteome</keyword>
<dbReference type="Pfam" id="PF03737">
    <property type="entry name" value="RraA-like"/>
    <property type="match status" value="1"/>
</dbReference>
<dbReference type="AlphaFoldDB" id="A0A6A6ET43"/>